<sequence length="120" mass="13876">MVWRKLLISGIPVEQHQNFLEWLEARSAALCSLIEDFSCSHRCSLACTDLQLVLEQLSFCTNLRRLHLWIRVATSQLDLSPLTRLTNLQELSYRDYPAGWPAEPVQFPTAFCHLPALRCY</sequence>
<proteinExistence type="predicted"/>
<protein>
    <submittedName>
        <fullName evidence="1">Uncharacterized protein</fullName>
    </submittedName>
</protein>
<evidence type="ECO:0000313" key="1">
    <source>
        <dbReference type="EMBL" id="KAK9806364.1"/>
    </source>
</evidence>
<dbReference type="Proteomes" id="UP001489004">
    <property type="component" value="Unassembled WGS sequence"/>
</dbReference>
<dbReference type="EMBL" id="JALJOR010000014">
    <property type="protein sequence ID" value="KAK9806364.1"/>
    <property type="molecule type" value="Genomic_DNA"/>
</dbReference>
<organism evidence="1 2">
    <name type="scientific">[Myrmecia] bisecta</name>
    <dbReference type="NCBI Taxonomy" id="41462"/>
    <lineage>
        <taxon>Eukaryota</taxon>
        <taxon>Viridiplantae</taxon>
        <taxon>Chlorophyta</taxon>
        <taxon>core chlorophytes</taxon>
        <taxon>Trebouxiophyceae</taxon>
        <taxon>Trebouxiales</taxon>
        <taxon>Trebouxiaceae</taxon>
        <taxon>Myrmecia</taxon>
    </lineage>
</organism>
<comment type="caution">
    <text evidence="1">The sequence shown here is derived from an EMBL/GenBank/DDBJ whole genome shotgun (WGS) entry which is preliminary data.</text>
</comment>
<gene>
    <name evidence="1" type="ORF">WJX72_011585</name>
</gene>
<reference evidence="1 2" key="1">
    <citation type="journal article" date="2024" name="Nat. Commun.">
        <title>Phylogenomics reveals the evolutionary origins of lichenization in chlorophyte algae.</title>
        <authorList>
            <person name="Puginier C."/>
            <person name="Libourel C."/>
            <person name="Otte J."/>
            <person name="Skaloud P."/>
            <person name="Haon M."/>
            <person name="Grisel S."/>
            <person name="Petersen M."/>
            <person name="Berrin J.G."/>
            <person name="Delaux P.M."/>
            <person name="Dal Grande F."/>
            <person name="Keller J."/>
        </authorList>
    </citation>
    <scope>NUCLEOTIDE SEQUENCE [LARGE SCALE GENOMIC DNA]</scope>
    <source>
        <strain evidence="1 2">SAG 2043</strain>
    </source>
</reference>
<accession>A0AAW1P9K2</accession>
<name>A0AAW1P9K2_9CHLO</name>
<keyword evidence="2" id="KW-1185">Reference proteome</keyword>
<dbReference type="AlphaFoldDB" id="A0AAW1P9K2"/>
<evidence type="ECO:0000313" key="2">
    <source>
        <dbReference type="Proteomes" id="UP001489004"/>
    </source>
</evidence>